<dbReference type="AlphaFoldDB" id="A0AAV9P839"/>
<evidence type="ECO:0000313" key="3">
    <source>
        <dbReference type="EMBL" id="KAK5167597.1"/>
    </source>
</evidence>
<dbReference type="EMBL" id="JAVRRT010000011">
    <property type="protein sequence ID" value="KAK5167597.1"/>
    <property type="molecule type" value="Genomic_DNA"/>
</dbReference>
<gene>
    <name evidence="3" type="ORF">LTR77_007296</name>
</gene>
<evidence type="ECO:0000256" key="1">
    <source>
        <dbReference type="SAM" id="Coils"/>
    </source>
</evidence>
<name>A0AAV9P839_9PEZI</name>
<reference evidence="3 4" key="1">
    <citation type="submission" date="2023-08" db="EMBL/GenBank/DDBJ databases">
        <title>Black Yeasts Isolated from many extreme environments.</title>
        <authorList>
            <person name="Coleine C."/>
            <person name="Stajich J.E."/>
            <person name="Selbmann L."/>
        </authorList>
    </citation>
    <scope>NUCLEOTIDE SEQUENCE [LARGE SCALE GENOMIC DNA]</scope>
    <source>
        <strain evidence="3 4">CCFEE 5935</strain>
    </source>
</reference>
<dbReference type="Proteomes" id="UP001337655">
    <property type="component" value="Unassembled WGS sequence"/>
</dbReference>
<organism evidence="3 4">
    <name type="scientific">Saxophila tyrrhenica</name>
    <dbReference type="NCBI Taxonomy" id="1690608"/>
    <lineage>
        <taxon>Eukaryota</taxon>
        <taxon>Fungi</taxon>
        <taxon>Dikarya</taxon>
        <taxon>Ascomycota</taxon>
        <taxon>Pezizomycotina</taxon>
        <taxon>Dothideomycetes</taxon>
        <taxon>Dothideomycetidae</taxon>
        <taxon>Mycosphaerellales</taxon>
        <taxon>Extremaceae</taxon>
        <taxon>Saxophila</taxon>
    </lineage>
</organism>
<feature type="coiled-coil region" evidence="1">
    <location>
        <begin position="347"/>
        <end position="374"/>
    </location>
</feature>
<feature type="region of interest" description="Disordered" evidence="2">
    <location>
        <begin position="1"/>
        <end position="105"/>
    </location>
</feature>
<protein>
    <submittedName>
        <fullName evidence="3">Uncharacterized protein</fullName>
    </submittedName>
</protein>
<dbReference type="GeneID" id="89928632"/>
<evidence type="ECO:0000313" key="4">
    <source>
        <dbReference type="Proteomes" id="UP001337655"/>
    </source>
</evidence>
<comment type="caution">
    <text evidence="3">The sequence shown here is derived from an EMBL/GenBank/DDBJ whole genome shotgun (WGS) entry which is preliminary data.</text>
</comment>
<sequence length="379" mass="42774">MSYGGKGKKPVRDTDNNRSRGPRNEPDDRGDDGRRRSEPYYPHGYYANVTPPAPRPQAPVPRYRILGIPDDGRINPRGDRRHPEPTYPSPRSRVQSGRDTYAPDPAVDRTALTKADVLRAVGYSVDCTEVLESRLNDLTQPSLMAQRTISNSIAESKELVAWVTAQRAGILLLQSDLTHEELEARPRTMGFFAAFSNSIARNMTTRARPTLVLKWCCSAYDCPAETLLRQLIGQALSHYLMEGRMVDVPLPERADGAFNWKELMTIFEDLVTTLLKFAQVVVVLDSAHVYDDPDAERTTYRDIVETLAQLAWENRAGQALTILITSLTPFWLPHSGDSITERIAISRQDYAQLRANAEATLQQAAENERNGQRQRRERR</sequence>
<feature type="compositionally biased region" description="Basic and acidic residues" evidence="2">
    <location>
        <begin position="70"/>
        <end position="84"/>
    </location>
</feature>
<evidence type="ECO:0000256" key="2">
    <source>
        <dbReference type="SAM" id="MobiDB-lite"/>
    </source>
</evidence>
<accession>A0AAV9P839</accession>
<feature type="compositionally biased region" description="Basic and acidic residues" evidence="2">
    <location>
        <begin position="10"/>
        <end position="38"/>
    </location>
</feature>
<dbReference type="RefSeq" id="XP_064657303.1">
    <property type="nucleotide sequence ID" value="XM_064804533.1"/>
</dbReference>
<keyword evidence="4" id="KW-1185">Reference proteome</keyword>
<keyword evidence="1" id="KW-0175">Coiled coil</keyword>
<proteinExistence type="predicted"/>